<proteinExistence type="predicted"/>
<accession>A0ABR3FRY6</accession>
<comment type="caution">
    <text evidence="1">The sequence shown here is derived from an EMBL/GenBank/DDBJ whole genome shotgun (WGS) entry which is preliminary data.</text>
</comment>
<gene>
    <name evidence="1" type="ORF">V5O48_003782</name>
</gene>
<evidence type="ECO:0000313" key="2">
    <source>
        <dbReference type="Proteomes" id="UP001465976"/>
    </source>
</evidence>
<evidence type="ECO:0000313" key="1">
    <source>
        <dbReference type="EMBL" id="KAL0578207.1"/>
    </source>
</evidence>
<keyword evidence="2" id="KW-1185">Reference proteome</keyword>
<name>A0ABR3FRY6_9AGAR</name>
<dbReference type="PANTHER" id="PTHR43558:SF6">
    <property type="entry name" value="REDUCTASE, PUTATIVE (AFU_ORTHOLOGUE AFUA_3G10540)-RELATED"/>
    <property type="match status" value="1"/>
</dbReference>
<dbReference type="Proteomes" id="UP001465976">
    <property type="component" value="Unassembled WGS sequence"/>
</dbReference>
<protein>
    <submittedName>
        <fullName evidence="1">Uncharacterized protein</fullName>
    </submittedName>
</protein>
<dbReference type="EMBL" id="JBAHYK010000113">
    <property type="protein sequence ID" value="KAL0578207.1"/>
    <property type="molecule type" value="Genomic_DNA"/>
</dbReference>
<organism evidence="1 2">
    <name type="scientific">Marasmius crinis-equi</name>
    <dbReference type="NCBI Taxonomy" id="585013"/>
    <lineage>
        <taxon>Eukaryota</taxon>
        <taxon>Fungi</taxon>
        <taxon>Dikarya</taxon>
        <taxon>Basidiomycota</taxon>
        <taxon>Agaricomycotina</taxon>
        <taxon>Agaricomycetes</taxon>
        <taxon>Agaricomycetidae</taxon>
        <taxon>Agaricales</taxon>
        <taxon>Marasmiineae</taxon>
        <taxon>Marasmiaceae</taxon>
        <taxon>Marasmius</taxon>
    </lineage>
</organism>
<dbReference type="InterPro" id="IPR053354">
    <property type="entry name" value="MGDG_epimerase"/>
</dbReference>
<sequence>MLWKGVLQHNLSLWEESQREHRDKAESADLFGIDWAKALSPEIWKDPHSAVRSIIALVSSKGIGSSQIDELWTWTQLPFAVRQLGLSLVSAAKKATQNAPNGLLISDLDRWVVENEAYLRFLSRKAAALQPESETVRQWTFGLVPLDQLHIVLSQPHLASTVSFTIQRPEAMPGYAFLDDNRKETLYTQGSQQAFNRRWSSITNNVLNGLQWANVFAAGGLILGTLLTPEVDAVGAHQEAEWISSDIDLYLWGLTPEEANEKIKHVGTVYQANLPPGSEFLAVRNSQTITFYSSWPTKRVQIILKLVNSPREVLLNFDLDPCTVGYDGKNVWMLPRFVRALETGYSAFSMDMINGHYLGDRKATRESRVFKYADKGFGIHISPHHVTALKDRARGRSPSSLEDIDLRAKEWTWGVINLENSKQQMKNLTNPSAASRSSPEDQRCVVSQSLLDHYLAHDQPKRCLASFPLFMRHVSFWEELTAGNICVQKGEPVDAATEEDQLQNYDDTPKYIWNEAFDIPSFRNTIRDFNRSLADKFEDKAHTLYFWPYSDALLKVRRISCGDTVSDILSPEKDLYIPLVLPKDLVTFANKTIEDVIRDGGFDDSPPVLTVLYEDQSGSKHWGPARGNCLVVWRLSMRLMNWQMMDRRLDELREILWDFHRRFAAGEWVSKDADFQERSSGQEGMDSFINWVTRRH</sequence>
<dbReference type="PANTHER" id="PTHR43558">
    <property type="entry name" value="REDUCTASE, PUTATIVE (AFU_ORTHOLOGUE AFUA_3G10540)-RELATED"/>
    <property type="match status" value="1"/>
</dbReference>
<reference evidence="1 2" key="1">
    <citation type="submission" date="2024-02" db="EMBL/GenBank/DDBJ databases">
        <title>A draft genome for the cacao thread blight pathogen Marasmius crinis-equi.</title>
        <authorList>
            <person name="Cohen S.P."/>
            <person name="Baruah I.K."/>
            <person name="Amoako-Attah I."/>
            <person name="Bukari Y."/>
            <person name="Meinhardt L.W."/>
            <person name="Bailey B.A."/>
        </authorList>
    </citation>
    <scope>NUCLEOTIDE SEQUENCE [LARGE SCALE GENOMIC DNA]</scope>
    <source>
        <strain evidence="1 2">GH-76</strain>
    </source>
</reference>